<dbReference type="Pfam" id="PF00078">
    <property type="entry name" value="RVT_1"/>
    <property type="match status" value="1"/>
</dbReference>
<dbReference type="Gene3D" id="3.10.10.10">
    <property type="entry name" value="HIV Type 1 Reverse Transcriptase, subunit A, domain 1"/>
    <property type="match status" value="1"/>
</dbReference>
<dbReference type="SUPFAM" id="SSF56672">
    <property type="entry name" value="DNA/RNA polymerases"/>
    <property type="match status" value="1"/>
</dbReference>
<evidence type="ECO:0000313" key="3">
    <source>
        <dbReference type="Proteomes" id="UP001186944"/>
    </source>
</evidence>
<dbReference type="CDD" id="cd09275">
    <property type="entry name" value="RNase_HI_RT_DIRS1"/>
    <property type="match status" value="1"/>
</dbReference>
<dbReference type="InterPro" id="IPR052055">
    <property type="entry name" value="Hepadnavirus_pol/RT"/>
</dbReference>
<dbReference type="EMBL" id="VSWD01000007">
    <property type="protein sequence ID" value="KAK3098128.1"/>
    <property type="molecule type" value="Genomic_DNA"/>
</dbReference>
<protein>
    <recommendedName>
        <fullName evidence="1">Reverse transcriptase domain-containing protein</fullName>
    </recommendedName>
</protein>
<evidence type="ECO:0000313" key="2">
    <source>
        <dbReference type="EMBL" id="KAK3098128.1"/>
    </source>
</evidence>
<evidence type="ECO:0000259" key="1">
    <source>
        <dbReference type="PROSITE" id="PS50878"/>
    </source>
</evidence>
<feature type="domain" description="Reverse transcriptase" evidence="1">
    <location>
        <begin position="1"/>
        <end position="121"/>
    </location>
</feature>
<dbReference type="InterPro" id="IPR043502">
    <property type="entry name" value="DNA/RNA_pol_sf"/>
</dbReference>
<gene>
    <name evidence="2" type="ORF">FSP39_016419</name>
</gene>
<dbReference type="InterPro" id="IPR043128">
    <property type="entry name" value="Rev_trsase/Diguanyl_cyclase"/>
</dbReference>
<dbReference type="Gene3D" id="3.30.70.270">
    <property type="match status" value="1"/>
</dbReference>
<name>A0AA89BVW5_PINIB</name>
<sequence length="378" mass="43322">MKTDITDAFKTIPVHPSLWPFQGIQWENQYYFYTQLVFGSRSSPKIFDYLSQAVCWIATNKFAIENILHLLDDFLVIEDPGRNANETMARFQSVFNTLSIPLSAKKTVGPSTSIEYLGIILDSENMEARLPLDKLNRILSIIRQFSSKRTCTKRELLSLLGHLNFASRVVVPGRSFVSHLIAMSTNVKKLHHHVHLNKECRADLAMWAVFLEGWNGISFFLDDNITRAADIELFTDATPTSFGGIYNNQWFQGYFPISLQEEQMSMAFCELYPIVMACILLGSEWKRKRILFHCDNLATVEIIRKGRSKIPSIMKLMRSLTFQSAKCNFIIHAKHIPGVRNDIADALSRFQMDRFRRLAPQAEKDPTPCVSVKDILMD</sequence>
<accession>A0AA89BVW5</accession>
<proteinExistence type="predicted"/>
<organism evidence="2 3">
    <name type="scientific">Pinctada imbricata</name>
    <name type="common">Atlantic pearl-oyster</name>
    <name type="synonym">Pinctada martensii</name>
    <dbReference type="NCBI Taxonomy" id="66713"/>
    <lineage>
        <taxon>Eukaryota</taxon>
        <taxon>Metazoa</taxon>
        <taxon>Spiralia</taxon>
        <taxon>Lophotrochozoa</taxon>
        <taxon>Mollusca</taxon>
        <taxon>Bivalvia</taxon>
        <taxon>Autobranchia</taxon>
        <taxon>Pteriomorphia</taxon>
        <taxon>Pterioida</taxon>
        <taxon>Pterioidea</taxon>
        <taxon>Pteriidae</taxon>
        <taxon>Pinctada</taxon>
    </lineage>
</organism>
<comment type="caution">
    <text evidence="2">The sequence shown here is derived from an EMBL/GenBank/DDBJ whole genome shotgun (WGS) entry which is preliminary data.</text>
</comment>
<dbReference type="PROSITE" id="PS50878">
    <property type="entry name" value="RT_POL"/>
    <property type="match status" value="1"/>
</dbReference>
<dbReference type="PANTHER" id="PTHR33050">
    <property type="entry name" value="REVERSE TRANSCRIPTASE DOMAIN-CONTAINING PROTEIN"/>
    <property type="match status" value="1"/>
</dbReference>
<keyword evidence="3" id="KW-1185">Reference proteome</keyword>
<dbReference type="InterPro" id="IPR000477">
    <property type="entry name" value="RT_dom"/>
</dbReference>
<dbReference type="PANTHER" id="PTHR33050:SF8">
    <property type="entry name" value="REVERSE TRANSCRIPTASE DOMAIN-CONTAINING PROTEIN"/>
    <property type="match status" value="1"/>
</dbReference>
<dbReference type="Proteomes" id="UP001186944">
    <property type="component" value="Unassembled WGS sequence"/>
</dbReference>
<reference evidence="2" key="1">
    <citation type="submission" date="2019-08" db="EMBL/GenBank/DDBJ databases">
        <title>The improved chromosome-level genome for the pearl oyster Pinctada fucata martensii using PacBio sequencing and Hi-C.</title>
        <authorList>
            <person name="Zheng Z."/>
        </authorList>
    </citation>
    <scope>NUCLEOTIDE SEQUENCE</scope>
    <source>
        <strain evidence="2">ZZ-2019</strain>
        <tissue evidence="2">Adductor muscle</tissue>
    </source>
</reference>
<dbReference type="AlphaFoldDB" id="A0AA89BVW5"/>